<accession>A0A837G7E8</accession>
<dbReference type="PANTHER" id="PTHR18968:SF166">
    <property type="entry name" value="2-HYDROXYACYL-COA LYASE 2"/>
    <property type="match status" value="1"/>
</dbReference>
<proteinExistence type="inferred from homology"/>
<protein>
    <recommendedName>
        <fullName evidence="3">Thiamine pyrophosphate enzyme central domain-containing protein</fullName>
    </recommendedName>
</protein>
<dbReference type="EMBL" id="JXXR01000010">
    <property type="protein sequence ID" value="KJY73878.1"/>
    <property type="molecule type" value="Genomic_DNA"/>
</dbReference>
<dbReference type="InterPro" id="IPR029035">
    <property type="entry name" value="DHS-like_NAD/FAD-binding_dom"/>
</dbReference>
<dbReference type="GO" id="GO:0009097">
    <property type="term" value="P:isoleucine biosynthetic process"/>
    <property type="evidence" value="ECO:0007669"/>
    <property type="project" value="TreeGrafter"/>
</dbReference>
<dbReference type="InterPro" id="IPR045229">
    <property type="entry name" value="TPP_enz"/>
</dbReference>
<dbReference type="RefSeq" id="WP_045985669.1">
    <property type="nucleotide sequence ID" value="NZ_CP063052.1"/>
</dbReference>
<dbReference type="Gene3D" id="3.40.50.970">
    <property type="match status" value="1"/>
</dbReference>
<dbReference type="GO" id="GO:0030976">
    <property type="term" value="F:thiamine pyrophosphate binding"/>
    <property type="evidence" value="ECO:0007669"/>
    <property type="project" value="InterPro"/>
</dbReference>
<dbReference type="SUPFAM" id="SSF52467">
    <property type="entry name" value="DHS-like NAD/FAD-binding domain"/>
    <property type="match status" value="1"/>
</dbReference>
<comment type="caution">
    <text evidence="4">The sequence shown here is derived from an EMBL/GenBank/DDBJ whole genome shotgun (WGS) entry which is preliminary data.</text>
</comment>
<feature type="domain" description="Thiamine pyrophosphate enzyme central" evidence="3">
    <location>
        <begin position="201"/>
        <end position="290"/>
    </location>
</feature>
<dbReference type="GO" id="GO:0009099">
    <property type="term" value="P:L-valine biosynthetic process"/>
    <property type="evidence" value="ECO:0007669"/>
    <property type="project" value="TreeGrafter"/>
</dbReference>
<dbReference type="SUPFAM" id="SSF52518">
    <property type="entry name" value="Thiamin diphosphate-binding fold (THDP-binding)"/>
    <property type="match status" value="1"/>
</dbReference>
<sequence length="506" mass="56866">MTTIEPVKSTLFISYEIANCFAQSDVECVFFESVFEHDKDISTLVYVLEVMNIKTVICKDASDAITMAAGYSRIGRGPGTVLLRNDSSILSSIEQCMFCQLESDSVFVLLWEQGEISGESERIDNLVKLGDKLTSYCLVFEFGLFKSRFPKMFQSCQSGSGGVSFIRLSLRPERTGQQEYLVAKLPANEDNQKDIDSQIANLYHHLTVARYPIIVTGVGVSVTKCRQALSHLLHVAPIAVVSTFQGFSLLGSEHSDYFLGRVGREHGSFTANKALYKADLIILIGCHAGFEINDNVLSPNVTVFSITDEHSCLESCISNNIIFDLSETINRLTNLLVSNTKMKKMKRNKESNLLIKNIFGIGDIKNCGGHLAWPVYKCLDENTIIICDNGDVYSYFKENIISSSNANILFSNSFDIQGFGLYWAIGISLSDPKIKVISISDIIDHNTDKINYYSTLNLRIKHFYCKKIDYYDPLDESDNVYSPKRITECMLNWNKPGSIEFYDVEY</sequence>
<dbReference type="InterPro" id="IPR029061">
    <property type="entry name" value="THDP-binding"/>
</dbReference>
<dbReference type="Gene3D" id="3.40.50.1220">
    <property type="entry name" value="TPP-binding domain"/>
    <property type="match status" value="1"/>
</dbReference>
<dbReference type="GO" id="GO:0003984">
    <property type="term" value="F:acetolactate synthase activity"/>
    <property type="evidence" value="ECO:0007669"/>
    <property type="project" value="TreeGrafter"/>
</dbReference>
<gene>
    <name evidence="4" type="ORF">TW71_09190</name>
</gene>
<dbReference type="Pfam" id="PF00205">
    <property type="entry name" value="TPP_enzyme_M"/>
    <property type="match status" value="1"/>
</dbReference>
<evidence type="ECO:0000256" key="1">
    <source>
        <dbReference type="ARBA" id="ARBA00001964"/>
    </source>
</evidence>
<dbReference type="GO" id="GO:0005948">
    <property type="term" value="C:acetolactate synthase complex"/>
    <property type="evidence" value="ECO:0007669"/>
    <property type="project" value="TreeGrafter"/>
</dbReference>
<dbReference type="GO" id="GO:0000287">
    <property type="term" value="F:magnesium ion binding"/>
    <property type="evidence" value="ECO:0007669"/>
    <property type="project" value="InterPro"/>
</dbReference>
<evidence type="ECO:0000313" key="4">
    <source>
        <dbReference type="EMBL" id="KJY73878.1"/>
    </source>
</evidence>
<dbReference type="AlphaFoldDB" id="A0A837G7E8"/>
<organism evidence="4">
    <name type="scientific">Vibrio coralliilyticus</name>
    <dbReference type="NCBI Taxonomy" id="190893"/>
    <lineage>
        <taxon>Bacteria</taxon>
        <taxon>Pseudomonadati</taxon>
        <taxon>Pseudomonadota</taxon>
        <taxon>Gammaproteobacteria</taxon>
        <taxon>Vibrionales</taxon>
        <taxon>Vibrionaceae</taxon>
        <taxon>Vibrio</taxon>
    </lineage>
</organism>
<evidence type="ECO:0000256" key="2">
    <source>
        <dbReference type="ARBA" id="ARBA00007812"/>
    </source>
</evidence>
<evidence type="ECO:0000259" key="3">
    <source>
        <dbReference type="Pfam" id="PF00205"/>
    </source>
</evidence>
<dbReference type="PANTHER" id="PTHR18968">
    <property type="entry name" value="THIAMINE PYROPHOSPHATE ENZYMES"/>
    <property type="match status" value="1"/>
</dbReference>
<reference evidence="4" key="1">
    <citation type="journal article" date="2015" name="BMC Genomics">
        <title>Genome mining reveals unlocked bioactive potential of marine Gram-negative bacteria.</title>
        <authorList>
            <person name="Machado H."/>
            <person name="Sonnenschein E.C."/>
            <person name="Melchiorsen J."/>
            <person name="Gram L."/>
        </authorList>
    </citation>
    <scope>NUCLEOTIDE SEQUENCE</scope>
    <source>
        <strain evidence="4">S2052</strain>
    </source>
</reference>
<name>A0A837G7E8_9VIBR</name>
<comment type="similarity">
    <text evidence="2">Belongs to the TPP enzyme family.</text>
</comment>
<dbReference type="GO" id="GO:0050660">
    <property type="term" value="F:flavin adenine dinucleotide binding"/>
    <property type="evidence" value="ECO:0007669"/>
    <property type="project" value="TreeGrafter"/>
</dbReference>
<comment type="cofactor">
    <cofactor evidence="1">
        <name>thiamine diphosphate</name>
        <dbReference type="ChEBI" id="CHEBI:58937"/>
    </cofactor>
</comment>
<dbReference type="InterPro" id="IPR012000">
    <property type="entry name" value="Thiamin_PyroP_enz_cen_dom"/>
</dbReference>